<evidence type="ECO:0000259" key="2">
    <source>
        <dbReference type="Pfam" id="PF07603"/>
    </source>
</evidence>
<dbReference type="Proteomes" id="UP000309215">
    <property type="component" value="Unassembled WGS sequence"/>
</dbReference>
<feature type="region of interest" description="Disordered" evidence="1">
    <location>
        <begin position="1"/>
        <end position="36"/>
    </location>
</feature>
<dbReference type="EMBL" id="SSMQ01000012">
    <property type="protein sequence ID" value="TKD08913.1"/>
    <property type="molecule type" value="Genomic_DNA"/>
</dbReference>
<feature type="domain" description="Lcl C-terminal" evidence="2">
    <location>
        <begin position="303"/>
        <end position="413"/>
    </location>
</feature>
<feature type="compositionally biased region" description="Basic residues" evidence="1">
    <location>
        <begin position="1"/>
        <end position="16"/>
    </location>
</feature>
<feature type="domain" description="Lcl C-terminal" evidence="2">
    <location>
        <begin position="182"/>
        <end position="286"/>
    </location>
</feature>
<dbReference type="OrthoDB" id="9793251at2"/>
<dbReference type="PANTHER" id="PTHR35812">
    <property type="entry name" value="LIPOPROTEIN"/>
    <property type="match status" value="1"/>
</dbReference>
<reference evidence="3 4" key="1">
    <citation type="submission" date="2019-04" db="EMBL/GenBank/DDBJ databases">
        <authorList>
            <person name="Li Y."/>
            <person name="Wang J."/>
        </authorList>
    </citation>
    <scope>NUCLEOTIDE SEQUENCE [LARGE SCALE GENOMIC DNA]</scope>
    <source>
        <strain evidence="3 4">DSM 14668</strain>
    </source>
</reference>
<sequence length="413" mass="43383">MRGRGLPRRGVARRGGRRPDGRADRRRRAGRGSGRPLDVRDALLGFALEEPGGSTRISCDRAVRGSGRGIAPGRNILSTKRTTVPPLIRIGAWPLLLAGPLGCEIVAGIEPRTLAPSGGPAGACEASTGAGFPDSATRFCSDGSDAISCDDPSLAAGQDGHVVGLLPSYEEASFGASADDGVRDEILDLVWESDAASAPVSWEEARARCEKSGGGARLPSRVELVSLVDYGRDGPAINPSMISVPTWSTDLYWTSTTAMDGVWAIGFVHGSMTSVDRTLAARVRCVVGPPRVSCLEAGAVGETLIDRRTGFVWQRLSTPEVSTWQGALAFCASLSIGGANGFRLPSIKELVSLGHGEEDEPMSAATSFPDGEGRFWSSTPVAAVPAEAWVLDGLTGRIEHQPTAVKARVRCVR</sequence>
<organism evidence="3 4">
    <name type="scientific">Polyangium fumosum</name>
    <dbReference type="NCBI Taxonomy" id="889272"/>
    <lineage>
        <taxon>Bacteria</taxon>
        <taxon>Pseudomonadati</taxon>
        <taxon>Myxococcota</taxon>
        <taxon>Polyangia</taxon>
        <taxon>Polyangiales</taxon>
        <taxon>Polyangiaceae</taxon>
        <taxon>Polyangium</taxon>
    </lineage>
</organism>
<protein>
    <submittedName>
        <fullName evidence="3">DUF1566 domain-containing protein</fullName>
    </submittedName>
</protein>
<gene>
    <name evidence="3" type="ORF">E8A74_14095</name>
</gene>
<evidence type="ECO:0000313" key="3">
    <source>
        <dbReference type="EMBL" id="TKD08913.1"/>
    </source>
</evidence>
<comment type="caution">
    <text evidence="3">The sequence shown here is derived from an EMBL/GenBank/DDBJ whole genome shotgun (WGS) entry which is preliminary data.</text>
</comment>
<dbReference type="InterPro" id="IPR011460">
    <property type="entry name" value="Lcl_C"/>
</dbReference>
<accession>A0A4U1JDK6</accession>
<proteinExistence type="predicted"/>
<dbReference type="AlphaFoldDB" id="A0A4U1JDK6"/>
<dbReference type="PANTHER" id="PTHR35812:SF1">
    <property type="entry name" value="LIPOPROTEIN"/>
    <property type="match status" value="1"/>
</dbReference>
<dbReference type="Pfam" id="PF07603">
    <property type="entry name" value="Lcl_C"/>
    <property type="match status" value="2"/>
</dbReference>
<evidence type="ECO:0000256" key="1">
    <source>
        <dbReference type="SAM" id="MobiDB-lite"/>
    </source>
</evidence>
<name>A0A4U1JDK6_9BACT</name>
<evidence type="ECO:0000313" key="4">
    <source>
        <dbReference type="Proteomes" id="UP000309215"/>
    </source>
</evidence>
<keyword evidence="4" id="KW-1185">Reference proteome</keyword>